<dbReference type="AlphaFoldDB" id="A0A9N9J736"/>
<name>A0A9N9J736_9GLOM</name>
<gene>
    <name evidence="1" type="ORF">RFULGI_LOCUS14899</name>
</gene>
<proteinExistence type="predicted"/>
<keyword evidence="2" id="KW-1185">Reference proteome</keyword>
<evidence type="ECO:0000313" key="1">
    <source>
        <dbReference type="EMBL" id="CAG8768850.1"/>
    </source>
</evidence>
<sequence length="51" mass="6099">RNWLYFLGHSMTHENVDFEECGSLKTAEDVCNMETSMRRIDEDYSNDDDDY</sequence>
<accession>A0A9N9J736</accession>
<dbReference type="EMBL" id="CAJVPZ010045185">
    <property type="protein sequence ID" value="CAG8768850.1"/>
    <property type="molecule type" value="Genomic_DNA"/>
</dbReference>
<comment type="caution">
    <text evidence="1">The sequence shown here is derived from an EMBL/GenBank/DDBJ whole genome shotgun (WGS) entry which is preliminary data.</text>
</comment>
<reference evidence="1" key="1">
    <citation type="submission" date="2021-06" db="EMBL/GenBank/DDBJ databases">
        <authorList>
            <person name="Kallberg Y."/>
            <person name="Tangrot J."/>
            <person name="Rosling A."/>
        </authorList>
    </citation>
    <scope>NUCLEOTIDE SEQUENCE</scope>
    <source>
        <strain evidence="1">IN212</strain>
    </source>
</reference>
<dbReference type="Proteomes" id="UP000789396">
    <property type="component" value="Unassembled WGS sequence"/>
</dbReference>
<evidence type="ECO:0000313" key="2">
    <source>
        <dbReference type="Proteomes" id="UP000789396"/>
    </source>
</evidence>
<organism evidence="1 2">
    <name type="scientific">Racocetra fulgida</name>
    <dbReference type="NCBI Taxonomy" id="60492"/>
    <lineage>
        <taxon>Eukaryota</taxon>
        <taxon>Fungi</taxon>
        <taxon>Fungi incertae sedis</taxon>
        <taxon>Mucoromycota</taxon>
        <taxon>Glomeromycotina</taxon>
        <taxon>Glomeromycetes</taxon>
        <taxon>Diversisporales</taxon>
        <taxon>Gigasporaceae</taxon>
        <taxon>Racocetra</taxon>
    </lineage>
</organism>
<feature type="non-terminal residue" evidence="1">
    <location>
        <position position="1"/>
    </location>
</feature>
<protein>
    <submittedName>
        <fullName evidence="1">9966_t:CDS:1</fullName>
    </submittedName>
</protein>